<accession>F9NTZ3</accession>
<dbReference type="Proteomes" id="UP000007832">
    <property type="component" value="Unassembled WGS sequence"/>
</dbReference>
<proteinExistence type="predicted"/>
<evidence type="ECO:0000313" key="2">
    <source>
        <dbReference type="Proteomes" id="UP000007832"/>
    </source>
</evidence>
<protein>
    <submittedName>
        <fullName evidence="1">Conserved domain protein</fullName>
    </submittedName>
</protein>
<dbReference type="EMBL" id="AFUN01000007">
    <property type="protein sequence ID" value="EGR97875.1"/>
    <property type="molecule type" value="Genomic_DNA"/>
</dbReference>
<gene>
    <name evidence="1" type="ORF">HMPREF1162_0520</name>
</gene>
<reference evidence="1 2" key="1">
    <citation type="submission" date="2011-07" db="EMBL/GenBank/DDBJ databases">
        <title>Genome Sequence of Propionibacterium acnes SK182B-JCVI.</title>
        <authorList>
            <person name="Durkin A.S."/>
            <person name="Madupu R."/>
            <person name="Hostetler J."/>
            <person name="Radune D."/>
            <person name="Torralba M."/>
            <person name="Methe B."/>
            <person name="Sutton G."/>
            <person name="Strausberg R.L."/>
            <person name="Nelson K.E."/>
        </authorList>
    </citation>
    <scope>NUCLEOTIDE SEQUENCE [LARGE SCALE GENOMIC DNA]</scope>
    <source>
        <strain evidence="1 2">SK182B-JCVI</strain>
    </source>
</reference>
<evidence type="ECO:0000313" key="1">
    <source>
        <dbReference type="EMBL" id="EGR97875.1"/>
    </source>
</evidence>
<name>F9NTZ3_9ACTN</name>
<comment type="caution">
    <text evidence="1">The sequence shown here is derived from an EMBL/GenBank/DDBJ whole genome shotgun (WGS) entry which is preliminary data.</text>
</comment>
<sequence length="69" mass="7861">MRHQVGGNHPGWYGAGKVLRLATLDLGVHRQRLSYRRHDLAMIQLPQPTRTWSIYDASHIQFTQTAPPG</sequence>
<organism evidence="1 2">
    <name type="scientific">[Propionibacterium] namnetense SK182B-JCVI</name>
    <dbReference type="NCBI Taxonomy" id="1051006"/>
    <lineage>
        <taxon>Bacteria</taxon>
        <taxon>Bacillati</taxon>
        <taxon>Actinomycetota</taxon>
        <taxon>Actinomycetes</taxon>
        <taxon>Propionibacteriales</taxon>
        <taxon>Propionibacteriaceae</taxon>
        <taxon>Cutibacterium</taxon>
    </lineage>
</organism>
<dbReference type="AlphaFoldDB" id="F9NTZ3"/>